<dbReference type="PANTHER" id="PTHR34351:SF1">
    <property type="entry name" value="SLR1927 PROTEIN"/>
    <property type="match status" value="1"/>
</dbReference>
<dbReference type="PANTHER" id="PTHR34351">
    <property type="entry name" value="SLR1927 PROTEIN-RELATED"/>
    <property type="match status" value="1"/>
</dbReference>
<reference evidence="2 3" key="1">
    <citation type="submission" date="2021-01" db="EMBL/GenBank/DDBJ databases">
        <title>Whole genome shotgun sequence of Cellulomonas phragmiteti NBRC 110785.</title>
        <authorList>
            <person name="Komaki H."/>
            <person name="Tamura T."/>
        </authorList>
    </citation>
    <scope>NUCLEOTIDE SEQUENCE [LARGE SCALE GENOMIC DNA]</scope>
    <source>
        <strain evidence="2 3">NBRC 110785</strain>
    </source>
</reference>
<protein>
    <recommendedName>
        <fullName evidence="4">DUF58 domain-containing protein</fullName>
    </recommendedName>
</protein>
<evidence type="ECO:0000313" key="3">
    <source>
        <dbReference type="Proteomes" id="UP000614741"/>
    </source>
</evidence>
<keyword evidence="1" id="KW-0812">Transmembrane</keyword>
<evidence type="ECO:0000313" key="2">
    <source>
        <dbReference type="EMBL" id="GIG38543.1"/>
    </source>
</evidence>
<feature type="transmembrane region" description="Helical" evidence="1">
    <location>
        <begin position="36"/>
        <end position="56"/>
    </location>
</feature>
<keyword evidence="1" id="KW-0472">Membrane</keyword>
<name>A0ABQ4DGR4_9CELL</name>
<organism evidence="2 3">
    <name type="scientific">Cellulomonas phragmiteti</name>
    <dbReference type="NCBI Taxonomy" id="478780"/>
    <lineage>
        <taxon>Bacteria</taxon>
        <taxon>Bacillati</taxon>
        <taxon>Actinomycetota</taxon>
        <taxon>Actinomycetes</taxon>
        <taxon>Micrococcales</taxon>
        <taxon>Cellulomonadaceae</taxon>
        <taxon>Cellulomonas</taxon>
    </lineage>
</organism>
<evidence type="ECO:0008006" key="4">
    <source>
        <dbReference type="Google" id="ProtNLM"/>
    </source>
</evidence>
<keyword evidence="3" id="KW-1185">Reference proteome</keyword>
<dbReference type="Proteomes" id="UP000614741">
    <property type="component" value="Unassembled WGS sequence"/>
</dbReference>
<proteinExistence type="predicted"/>
<comment type="caution">
    <text evidence="2">The sequence shown here is derived from an EMBL/GenBank/DDBJ whole genome shotgun (WGS) entry which is preliminary data.</text>
</comment>
<gene>
    <name evidence="2" type="ORF">Cph01nite_03050</name>
</gene>
<sequence length="422" mass="45079">MVRRRPTARGWALAALGVVALQTGIGLGSLDLVRIGFLLVALPVAAFVAAVVLDAVRGRRGLEVHRDVRPDPVHAGQEAEVRVDIRATDRAGRARLAGLRFSEQAAVELSGGRALRARVTRRADHATVRYPVRATQRGRWPLGPLVVTRTDTFGVVRSRTTLGPESQVAVWPTVVALPAPSDVLVGEPDRVALGARTPSTDDANLRDYREGDDLRRVHWRSSARRGAMLVRSDERAGMRPVSVLLDLPVRPSATEWTISLAASMALAMLDSGHPVRLAGPGLAPGRDGTAHGPSPYVHGRQGPESRAALLDLTLDLQPARTPAEAEAALLDTTRVLDTSRAAGQIVLAVVGPLSAAGCVTLAHLGDVAQGWAFVRADGRHAGDLRDTHHTATVLRRSGWRVAQVTTGEDLVDCWLRLLGSAR</sequence>
<dbReference type="EMBL" id="BONP01000001">
    <property type="protein sequence ID" value="GIG38543.1"/>
    <property type="molecule type" value="Genomic_DNA"/>
</dbReference>
<evidence type="ECO:0000256" key="1">
    <source>
        <dbReference type="SAM" id="Phobius"/>
    </source>
</evidence>
<keyword evidence="1" id="KW-1133">Transmembrane helix</keyword>
<accession>A0ABQ4DGR4</accession>